<evidence type="ECO:0000313" key="2">
    <source>
        <dbReference type="Proteomes" id="UP001054945"/>
    </source>
</evidence>
<sequence>MMVRMDQKWCDFDPIALLCSLPFVSEEEMFQNGRRCLECFRLAVKPPALSFVFERFVRVEIRQKTYIFILDYQSTTYLPEVQ</sequence>
<dbReference type="Proteomes" id="UP001054945">
    <property type="component" value="Unassembled WGS sequence"/>
</dbReference>
<dbReference type="EMBL" id="BPLR01008509">
    <property type="protein sequence ID" value="GIY25276.1"/>
    <property type="molecule type" value="Genomic_DNA"/>
</dbReference>
<dbReference type="AlphaFoldDB" id="A0AAV4RWI0"/>
<evidence type="ECO:0000313" key="1">
    <source>
        <dbReference type="EMBL" id="GIY25276.1"/>
    </source>
</evidence>
<keyword evidence="2" id="KW-1185">Reference proteome</keyword>
<name>A0AAV4RWI0_CAEEX</name>
<organism evidence="1 2">
    <name type="scientific">Caerostris extrusa</name>
    <name type="common">Bark spider</name>
    <name type="synonym">Caerostris bankana</name>
    <dbReference type="NCBI Taxonomy" id="172846"/>
    <lineage>
        <taxon>Eukaryota</taxon>
        <taxon>Metazoa</taxon>
        <taxon>Ecdysozoa</taxon>
        <taxon>Arthropoda</taxon>
        <taxon>Chelicerata</taxon>
        <taxon>Arachnida</taxon>
        <taxon>Araneae</taxon>
        <taxon>Araneomorphae</taxon>
        <taxon>Entelegynae</taxon>
        <taxon>Araneoidea</taxon>
        <taxon>Araneidae</taxon>
        <taxon>Caerostris</taxon>
    </lineage>
</organism>
<protein>
    <submittedName>
        <fullName evidence="1">Uncharacterized protein</fullName>
    </submittedName>
</protein>
<reference evidence="1 2" key="1">
    <citation type="submission" date="2021-06" db="EMBL/GenBank/DDBJ databases">
        <title>Caerostris extrusa draft genome.</title>
        <authorList>
            <person name="Kono N."/>
            <person name="Arakawa K."/>
        </authorList>
    </citation>
    <scope>NUCLEOTIDE SEQUENCE [LARGE SCALE GENOMIC DNA]</scope>
</reference>
<comment type="caution">
    <text evidence="1">The sequence shown here is derived from an EMBL/GenBank/DDBJ whole genome shotgun (WGS) entry which is preliminary data.</text>
</comment>
<gene>
    <name evidence="1" type="ORF">CEXT_333531</name>
</gene>
<proteinExistence type="predicted"/>
<accession>A0AAV4RWI0</accession>